<dbReference type="InterPro" id="IPR023213">
    <property type="entry name" value="CAT-like_dom_sf"/>
</dbReference>
<dbReference type="Proteomes" id="UP001597097">
    <property type="component" value="Unassembled WGS sequence"/>
</dbReference>
<evidence type="ECO:0000256" key="4">
    <source>
        <dbReference type="SAM" id="MobiDB-lite"/>
    </source>
</evidence>
<feature type="region of interest" description="Disordered" evidence="4">
    <location>
        <begin position="18"/>
        <end position="43"/>
    </location>
</feature>
<dbReference type="InterPro" id="IPR009081">
    <property type="entry name" value="PP-bd_ACP"/>
</dbReference>
<dbReference type="CDD" id="cd19531">
    <property type="entry name" value="LCL_NRPS-like"/>
    <property type="match status" value="1"/>
</dbReference>
<dbReference type="Pfam" id="PF00668">
    <property type="entry name" value="Condensation"/>
    <property type="match status" value="1"/>
</dbReference>
<dbReference type="Pfam" id="PF00550">
    <property type="entry name" value="PP-binding"/>
    <property type="match status" value="1"/>
</dbReference>
<sequence>MIPTTYIELAAFPLTPNGKIDRPALPTPDGNRPELNGSYQPPTTTTQELLTSIWADLLHLDQIGTTDNFFDLGGHSLLATQAISRIEATFGIEIGLAALFDQPTIAELATVIDASATADQAPPIVAVPRDQKLPLSFAQQRLWFLDQLNPGSVEYNIPSPIPLTGELDIPTLQATLDCLIKRHEVLRTRLVADANGVPWQVIDPPSPFDLPIIDLASETDPFQAARAWVATDATTPFDLVNGPLIRGSLLRLADDEYVLALCMHHIVSDEWSADILGRELATMYQTFRSGQPNPLPALPVQYADFAVWQRDWLTGPVLDEQLGYWRTQLANPPVLDLPTDHSRPAVRSSAGAAIRFQLSTEVTQRLQDISRQNSSTMFMTLLAAYKVLLNKYTGQDDLIVGTPVANRNHAETEQLIGFFVNTLALRTDLSGDPIFTDLLTQIRATALAAYTHQDLPFEQLIDELAIARDRSRTPLTQAFFNYTLQPNTDVEPQEQGVTVAKFDLRLMFFQTGDNLTGVIEYSTTLFDQPTIHRMVGHLTELLTAITTNPSQHLSALSILTPDEHQQLTIDWNSATAELLPFNGVHELIAAQATLRPDATAVIHDDTPLTYAQLDARANQLAHHLQALGIGTEQIVALCLPTGPEAIIAIHAIWKTGAAYL</sequence>
<dbReference type="InterPro" id="IPR045851">
    <property type="entry name" value="AMP-bd_C_sf"/>
</dbReference>
<dbReference type="Gene3D" id="3.30.559.30">
    <property type="entry name" value="Nonribosomal peptide synthetase, condensation domain"/>
    <property type="match status" value="1"/>
</dbReference>
<dbReference type="InterPro" id="IPR020806">
    <property type="entry name" value="PKS_PP-bd"/>
</dbReference>
<keyword evidence="2" id="KW-0596">Phosphopantetheine</keyword>
<comment type="caution">
    <text evidence="6">The sequence shown here is derived from an EMBL/GenBank/DDBJ whole genome shotgun (WGS) entry which is preliminary data.</text>
</comment>
<keyword evidence="3" id="KW-0597">Phosphoprotein</keyword>
<dbReference type="PROSITE" id="PS00012">
    <property type="entry name" value="PHOSPHOPANTETHEINE"/>
    <property type="match status" value="1"/>
</dbReference>
<accession>A0ABW4GU91</accession>
<feature type="non-terminal residue" evidence="6">
    <location>
        <position position="660"/>
    </location>
</feature>
<evidence type="ECO:0000313" key="7">
    <source>
        <dbReference type="Proteomes" id="UP001597097"/>
    </source>
</evidence>
<dbReference type="SUPFAM" id="SSF47336">
    <property type="entry name" value="ACP-like"/>
    <property type="match status" value="1"/>
</dbReference>
<comment type="cofactor">
    <cofactor evidence="1">
        <name>pantetheine 4'-phosphate</name>
        <dbReference type="ChEBI" id="CHEBI:47942"/>
    </cofactor>
</comment>
<evidence type="ECO:0000256" key="3">
    <source>
        <dbReference type="ARBA" id="ARBA00022553"/>
    </source>
</evidence>
<evidence type="ECO:0000259" key="5">
    <source>
        <dbReference type="PROSITE" id="PS50075"/>
    </source>
</evidence>
<dbReference type="EMBL" id="JBHUCM010000055">
    <property type="protein sequence ID" value="MFD1546074.1"/>
    <property type="molecule type" value="Genomic_DNA"/>
</dbReference>
<dbReference type="RefSeq" id="WP_378625869.1">
    <property type="nucleotide sequence ID" value="NZ_JBHUCM010000055.1"/>
</dbReference>
<dbReference type="SUPFAM" id="SSF56801">
    <property type="entry name" value="Acetyl-CoA synthetase-like"/>
    <property type="match status" value="2"/>
</dbReference>
<dbReference type="Gene3D" id="3.40.50.12780">
    <property type="entry name" value="N-terminal domain of ligase-like"/>
    <property type="match status" value="1"/>
</dbReference>
<dbReference type="PANTHER" id="PTHR45527">
    <property type="entry name" value="NONRIBOSOMAL PEPTIDE SYNTHETASE"/>
    <property type="match status" value="1"/>
</dbReference>
<protein>
    <submittedName>
        <fullName evidence="6">Condensation domain-containing protein</fullName>
    </submittedName>
</protein>
<dbReference type="Gene3D" id="3.30.559.10">
    <property type="entry name" value="Chloramphenicol acetyltransferase-like domain"/>
    <property type="match status" value="1"/>
</dbReference>
<dbReference type="Gene3D" id="3.30.300.30">
    <property type="match status" value="1"/>
</dbReference>
<feature type="domain" description="Carrier" evidence="5">
    <location>
        <begin position="41"/>
        <end position="116"/>
    </location>
</feature>
<reference evidence="7" key="1">
    <citation type="journal article" date="2019" name="Int. J. Syst. Evol. Microbiol.">
        <title>The Global Catalogue of Microorganisms (GCM) 10K type strain sequencing project: providing services to taxonomists for standard genome sequencing and annotation.</title>
        <authorList>
            <consortium name="The Broad Institute Genomics Platform"/>
            <consortium name="The Broad Institute Genome Sequencing Center for Infectious Disease"/>
            <person name="Wu L."/>
            <person name="Ma J."/>
        </authorList>
    </citation>
    <scope>NUCLEOTIDE SEQUENCE [LARGE SCALE GENOMIC DNA]</scope>
    <source>
        <strain evidence="7">CGMCC 1.15399</strain>
    </source>
</reference>
<dbReference type="Pfam" id="PF00501">
    <property type="entry name" value="AMP-binding"/>
    <property type="match status" value="1"/>
</dbReference>
<evidence type="ECO:0000256" key="1">
    <source>
        <dbReference type="ARBA" id="ARBA00001957"/>
    </source>
</evidence>
<dbReference type="InterPro" id="IPR006162">
    <property type="entry name" value="Ppantetheine_attach_site"/>
</dbReference>
<dbReference type="InterPro" id="IPR036736">
    <property type="entry name" value="ACP-like_sf"/>
</dbReference>
<gene>
    <name evidence="6" type="ORF">ACFSJ0_54200</name>
</gene>
<dbReference type="InterPro" id="IPR001242">
    <property type="entry name" value="Condensation_dom"/>
</dbReference>
<proteinExistence type="predicted"/>
<dbReference type="InterPro" id="IPR042099">
    <property type="entry name" value="ANL_N_sf"/>
</dbReference>
<dbReference type="PROSITE" id="PS50075">
    <property type="entry name" value="CARRIER"/>
    <property type="match status" value="1"/>
</dbReference>
<dbReference type="SMART" id="SM00823">
    <property type="entry name" value="PKS_PP"/>
    <property type="match status" value="1"/>
</dbReference>
<name>A0ABW4GU91_9ACTN</name>
<evidence type="ECO:0000313" key="6">
    <source>
        <dbReference type="EMBL" id="MFD1546074.1"/>
    </source>
</evidence>
<dbReference type="PANTHER" id="PTHR45527:SF1">
    <property type="entry name" value="FATTY ACID SYNTHASE"/>
    <property type="match status" value="1"/>
</dbReference>
<evidence type="ECO:0000256" key="2">
    <source>
        <dbReference type="ARBA" id="ARBA00022450"/>
    </source>
</evidence>
<dbReference type="Gene3D" id="1.10.1200.10">
    <property type="entry name" value="ACP-like"/>
    <property type="match status" value="1"/>
</dbReference>
<keyword evidence="7" id="KW-1185">Reference proteome</keyword>
<organism evidence="6 7">
    <name type="scientific">Nonomuraea guangzhouensis</name>
    <dbReference type="NCBI Taxonomy" id="1291555"/>
    <lineage>
        <taxon>Bacteria</taxon>
        <taxon>Bacillati</taxon>
        <taxon>Actinomycetota</taxon>
        <taxon>Actinomycetes</taxon>
        <taxon>Streptosporangiales</taxon>
        <taxon>Streptosporangiaceae</taxon>
        <taxon>Nonomuraea</taxon>
    </lineage>
</organism>
<dbReference type="SUPFAM" id="SSF52777">
    <property type="entry name" value="CoA-dependent acyltransferases"/>
    <property type="match status" value="2"/>
</dbReference>
<dbReference type="InterPro" id="IPR000873">
    <property type="entry name" value="AMP-dep_synth/lig_dom"/>
</dbReference>